<reference evidence="1 2" key="1">
    <citation type="submission" date="2019-07" db="EMBL/GenBank/DDBJ databases">
        <title>WGS assembly of Gossypium tomentosum.</title>
        <authorList>
            <person name="Chen Z.J."/>
            <person name="Sreedasyam A."/>
            <person name="Ando A."/>
            <person name="Song Q."/>
            <person name="De L."/>
            <person name="Hulse-Kemp A."/>
            <person name="Ding M."/>
            <person name="Ye W."/>
            <person name="Kirkbride R."/>
            <person name="Jenkins J."/>
            <person name="Plott C."/>
            <person name="Lovell J."/>
            <person name="Lin Y.-M."/>
            <person name="Vaughn R."/>
            <person name="Liu B."/>
            <person name="Li W."/>
            <person name="Simpson S."/>
            <person name="Scheffler B."/>
            <person name="Saski C."/>
            <person name="Grover C."/>
            <person name="Hu G."/>
            <person name="Conover J."/>
            <person name="Carlson J."/>
            <person name="Shu S."/>
            <person name="Boston L."/>
            <person name="Williams M."/>
            <person name="Peterson D."/>
            <person name="Mcgee K."/>
            <person name="Jones D."/>
            <person name="Wendel J."/>
            <person name="Stelly D."/>
            <person name="Grimwood J."/>
            <person name="Schmutz J."/>
        </authorList>
    </citation>
    <scope>NUCLEOTIDE SEQUENCE [LARGE SCALE GENOMIC DNA]</scope>
    <source>
        <strain evidence="1">7179.01</strain>
    </source>
</reference>
<proteinExistence type="predicted"/>
<sequence length="79" mass="8835">MKMAIILAYNRPPRSDCDEWDKTLRQCERNITPGMSVSDAWREHVPVVVPEVATGWPSVRLRLGARAAAVFSSLQGARI</sequence>
<protein>
    <submittedName>
        <fullName evidence="1">Uncharacterized protein</fullName>
    </submittedName>
</protein>
<dbReference type="EMBL" id="CM017619">
    <property type="protein sequence ID" value="TYI05086.1"/>
    <property type="molecule type" value="Genomic_DNA"/>
</dbReference>
<gene>
    <name evidence="1" type="ORF">ES332_A10G063600v1</name>
</gene>
<organism evidence="1 2">
    <name type="scientific">Gossypium tomentosum</name>
    <name type="common">Hawaiian cotton</name>
    <name type="synonym">Gossypium sandvicense</name>
    <dbReference type="NCBI Taxonomy" id="34277"/>
    <lineage>
        <taxon>Eukaryota</taxon>
        <taxon>Viridiplantae</taxon>
        <taxon>Streptophyta</taxon>
        <taxon>Embryophyta</taxon>
        <taxon>Tracheophyta</taxon>
        <taxon>Spermatophyta</taxon>
        <taxon>Magnoliopsida</taxon>
        <taxon>eudicotyledons</taxon>
        <taxon>Gunneridae</taxon>
        <taxon>Pentapetalae</taxon>
        <taxon>rosids</taxon>
        <taxon>malvids</taxon>
        <taxon>Malvales</taxon>
        <taxon>Malvaceae</taxon>
        <taxon>Malvoideae</taxon>
        <taxon>Gossypium</taxon>
    </lineage>
</organism>
<evidence type="ECO:0000313" key="1">
    <source>
        <dbReference type="EMBL" id="TYI05086.1"/>
    </source>
</evidence>
<evidence type="ECO:0000313" key="2">
    <source>
        <dbReference type="Proteomes" id="UP000322667"/>
    </source>
</evidence>
<keyword evidence="2" id="KW-1185">Reference proteome</keyword>
<dbReference type="AlphaFoldDB" id="A0A5D2NMV9"/>
<name>A0A5D2NMV9_GOSTO</name>
<accession>A0A5D2NMV9</accession>
<dbReference type="Proteomes" id="UP000322667">
    <property type="component" value="Chromosome A10"/>
</dbReference>